<accession>A0AAE3G128</accession>
<dbReference type="RefSeq" id="WP_253473171.1">
    <property type="nucleotide sequence ID" value="NZ_JALJXV010000001.1"/>
</dbReference>
<dbReference type="Proteomes" id="UP001205843">
    <property type="component" value="Unassembled WGS sequence"/>
</dbReference>
<evidence type="ECO:0000313" key="2">
    <source>
        <dbReference type="Proteomes" id="UP001205843"/>
    </source>
</evidence>
<reference evidence="1" key="1">
    <citation type="submission" date="2022-03" db="EMBL/GenBank/DDBJ databases">
        <title>Genomic Encyclopedia of Type Strains, Phase III (KMG-III): the genomes of soil and plant-associated and newly described type strains.</title>
        <authorList>
            <person name="Whitman W."/>
        </authorList>
    </citation>
    <scope>NUCLEOTIDE SEQUENCE</scope>
    <source>
        <strain evidence="1">ANL 6-2</strain>
    </source>
</reference>
<name>A0AAE3G128_9GAMM</name>
<organism evidence="1 2">
    <name type="scientific">Natronocella acetinitrilica</name>
    <dbReference type="NCBI Taxonomy" id="414046"/>
    <lineage>
        <taxon>Bacteria</taxon>
        <taxon>Pseudomonadati</taxon>
        <taxon>Pseudomonadota</taxon>
        <taxon>Gammaproteobacteria</taxon>
        <taxon>Chromatiales</taxon>
        <taxon>Ectothiorhodospiraceae</taxon>
        <taxon>Natronocella</taxon>
    </lineage>
</organism>
<comment type="caution">
    <text evidence="1">The sequence shown here is derived from an EMBL/GenBank/DDBJ whole genome shotgun (WGS) entry which is preliminary data.</text>
</comment>
<dbReference type="EMBL" id="JALJXV010000001">
    <property type="protein sequence ID" value="MCP1673208.1"/>
    <property type="molecule type" value="Genomic_DNA"/>
</dbReference>
<evidence type="ECO:0000313" key="1">
    <source>
        <dbReference type="EMBL" id="MCP1673208.1"/>
    </source>
</evidence>
<keyword evidence="2" id="KW-1185">Reference proteome</keyword>
<sequence>MMIVDLIDQDDFRERLVRMGVQVPAGAAPDEAARMVLQAHAVQPIPAFEDTVKDLMTHFDVMLPTVRAAIEEHLLTSMR</sequence>
<dbReference type="AlphaFoldDB" id="A0AAE3G128"/>
<proteinExistence type="predicted"/>
<protein>
    <submittedName>
        <fullName evidence="1">Uncharacterized protein</fullName>
    </submittedName>
</protein>
<gene>
    <name evidence="1" type="ORF">J2T57_000300</name>
</gene>